<name>A0A1M7EZX3_9RHOB</name>
<dbReference type="Gene3D" id="3.30.420.10">
    <property type="entry name" value="Ribonuclease H-like superfamily/Ribonuclease H"/>
    <property type="match status" value="1"/>
</dbReference>
<dbReference type="GO" id="GO:0003676">
    <property type="term" value="F:nucleic acid binding"/>
    <property type="evidence" value="ECO:0007669"/>
    <property type="project" value="InterPro"/>
</dbReference>
<dbReference type="Proteomes" id="UP000184444">
    <property type="component" value="Unassembled WGS sequence"/>
</dbReference>
<dbReference type="PANTHER" id="PTHR35004:SF7">
    <property type="entry name" value="INTEGRASE PROTEIN"/>
    <property type="match status" value="1"/>
</dbReference>
<dbReference type="InterPro" id="IPR015378">
    <property type="entry name" value="Transposase-like_Mu_C"/>
</dbReference>
<dbReference type="PANTHER" id="PTHR35004">
    <property type="entry name" value="TRANSPOSASE RV3428C-RELATED"/>
    <property type="match status" value="1"/>
</dbReference>
<accession>A0A1M7EZX3</accession>
<sequence>MPQENAVPAGATKSDHCLRAPAATVELREPASTRLLPLRAGWQRLKAAAAWLDDSWLRDVQRAMRRWEVEYRNELLRLRDPDAYRSRVEFAATGSTRADDLNDLWQIDASPADVMLTGGKRHSIYMCIDIYSRRTIVLVTQTPRASAVGALIRKAILAWGVPKVIKTDNGSDFTASSTTRLFEALGITIELSPPYQPKTKGDVERVIGTFQRDLAGCPGFIGHSVADRKVLENRKAFNARLGAKAEALFDVEMDLREFQNWCDSWSDQIYGHAPHESLRRKTPFEVAAAWRGTVRRIEHPEALDILLAPIPGNDGIRTVTKTGVRVDHHHYYTSAAMPGTRVLVRMDPTDMGRVLLFAEDGEAWLGAVRRGGRGCVRAGGAASTVGYPHRLRHD</sequence>
<dbReference type="STRING" id="53463.SAMN05444389_102428"/>
<dbReference type="Pfam" id="PF09299">
    <property type="entry name" value="Mu-transpos_C"/>
    <property type="match status" value="1"/>
</dbReference>
<evidence type="ECO:0000313" key="3">
    <source>
        <dbReference type="Proteomes" id="UP000184444"/>
    </source>
</evidence>
<keyword evidence="3" id="KW-1185">Reference proteome</keyword>
<reference evidence="3" key="1">
    <citation type="submission" date="2016-11" db="EMBL/GenBank/DDBJ databases">
        <authorList>
            <person name="Varghese N."/>
            <person name="Submissions S."/>
        </authorList>
    </citation>
    <scope>NUCLEOTIDE SEQUENCE [LARGE SCALE GENOMIC DNA]</scope>
    <source>
        <strain evidence="3">DSM 6637</strain>
    </source>
</reference>
<dbReference type="GO" id="GO:0015074">
    <property type="term" value="P:DNA integration"/>
    <property type="evidence" value="ECO:0007669"/>
    <property type="project" value="InterPro"/>
</dbReference>
<dbReference type="InterPro" id="IPR001584">
    <property type="entry name" value="Integrase_cat-core"/>
</dbReference>
<organism evidence="2 3">
    <name type="scientific">Paracoccus solventivorans</name>
    <dbReference type="NCBI Taxonomy" id="53463"/>
    <lineage>
        <taxon>Bacteria</taxon>
        <taxon>Pseudomonadati</taxon>
        <taxon>Pseudomonadota</taxon>
        <taxon>Alphaproteobacteria</taxon>
        <taxon>Rhodobacterales</taxon>
        <taxon>Paracoccaceae</taxon>
        <taxon>Paracoccus</taxon>
    </lineage>
</organism>
<protein>
    <submittedName>
        <fullName evidence="2">Mu transposase, C-terminal</fullName>
    </submittedName>
</protein>
<gene>
    <name evidence="2" type="ORF">SAMN05444389_102428</name>
</gene>
<dbReference type="PROSITE" id="PS50994">
    <property type="entry name" value="INTEGRASE"/>
    <property type="match status" value="1"/>
</dbReference>
<dbReference type="RefSeq" id="WP_073063299.1">
    <property type="nucleotide sequence ID" value="NZ_FRCK01000002.1"/>
</dbReference>
<dbReference type="EMBL" id="FRCK01000002">
    <property type="protein sequence ID" value="SHL97087.1"/>
    <property type="molecule type" value="Genomic_DNA"/>
</dbReference>
<evidence type="ECO:0000313" key="2">
    <source>
        <dbReference type="EMBL" id="SHL97087.1"/>
    </source>
</evidence>
<proteinExistence type="predicted"/>
<evidence type="ECO:0000259" key="1">
    <source>
        <dbReference type="PROSITE" id="PS50994"/>
    </source>
</evidence>
<dbReference type="AlphaFoldDB" id="A0A1M7EZX3"/>
<feature type="domain" description="Integrase catalytic" evidence="1">
    <location>
        <begin position="97"/>
        <end position="282"/>
    </location>
</feature>
<dbReference type="Pfam" id="PF00665">
    <property type="entry name" value="rve"/>
    <property type="match status" value="1"/>
</dbReference>
<dbReference type="OrthoDB" id="9814072at2"/>
<dbReference type="InterPro" id="IPR012337">
    <property type="entry name" value="RNaseH-like_sf"/>
</dbReference>
<dbReference type="InterPro" id="IPR036397">
    <property type="entry name" value="RNaseH_sf"/>
</dbReference>
<dbReference type="SUPFAM" id="SSF53098">
    <property type="entry name" value="Ribonuclease H-like"/>
    <property type="match status" value="1"/>
</dbReference>